<evidence type="ECO:0000313" key="4">
    <source>
        <dbReference type="EMBL" id="SCY10873.1"/>
    </source>
</evidence>
<dbReference type="HOGENOM" id="CLU_771451_0_0_6"/>
<dbReference type="Proteomes" id="UP000032414">
    <property type="component" value="Chromosome I"/>
</dbReference>
<evidence type="ECO:0000313" key="5">
    <source>
        <dbReference type="Proteomes" id="UP000032414"/>
    </source>
</evidence>
<dbReference type="OrthoDB" id="5657190at2"/>
<dbReference type="InterPro" id="IPR011990">
    <property type="entry name" value="TPR-like_helical_dom_sf"/>
</dbReference>
<dbReference type="AlphaFoldDB" id="A0A098GE03"/>
<evidence type="ECO:0000313" key="6">
    <source>
        <dbReference type="Proteomes" id="UP000182998"/>
    </source>
</evidence>
<dbReference type="RefSeq" id="WP_045099073.1">
    <property type="nucleotide sequence ID" value="NZ_CP020614.1"/>
</dbReference>
<dbReference type="PANTHER" id="PTHR46284">
    <property type="entry name" value="PROTEIN KINESIN LIGHT CHAIN-RELATED 3"/>
    <property type="match status" value="1"/>
</dbReference>
<dbReference type="EMBL" id="FMVN01000004">
    <property type="protein sequence ID" value="SCY10873.1"/>
    <property type="molecule type" value="Genomic_DNA"/>
</dbReference>
<dbReference type="Gene3D" id="1.25.40.10">
    <property type="entry name" value="Tetratricopeptide repeat domain"/>
    <property type="match status" value="2"/>
</dbReference>
<reference evidence="3" key="2">
    <citation type="submission" date="2014-09" db="EMBL/GenBank/DDBJ databases">
        <authorList>
            <person name="GOMEZ-VALERO Laura"/>
        </authorList>
    </citation>
    <scope>NUCLEOTIDE SEQUENCE</scope>
    <source>
        <strain evidence="3">ATCC33218</strain>
    </source>
</reference>
<evidence type="ECO:0000256" key="1">
    <source>
        <dbReference type="PROSITE-ProRule" id="PRU00339"/>
    </source>
</evidence>
<reference evidence="4 6" key="3">
    <citation type="submission" date="2016-10" db="EMBL/GenBank/DDBJ databases">
        <authorList>
            <person name="Varghese N."/>
            <person name="Submissions S."/>
        </authorList>
    </citation>
    <scope>NUCLEOTIDE SEQUENCE [LARGE SCALE GENOMIC DNA]</scope>
    <source>
        <strain evidence="4 6">ATCC 33218</strain>
    </source>
</reference>
<feature type="coiled-coil region" evidence="2">
    <location>
        <begin position="181"/>
        <end position="212"/>
    </location>
</feature>
<dbReference type="PATRIC" id="fig|451.8.peg.2225"/>
<gene>
    <name evidence="3" type="ORF">LMI_1407</name>
    <name evidence="4" type="ORF">SAMN02982997_00829</name>
</gene>
<dbReference type="EMBL" id="LN614830">
    <property type="protein sequence ID" value="CEG60714.1"/>
    <property type="molecule type" value="Genomic_DNA"/>
</dbReference>
<feature type="repeat" description="TPR" evidence="1">
    <location>
        <begin position="252"/>
        <end position="285"/>
    </location>
</feature>
<evidence type="ECO:0000313" key="3">
    <source>
        <dbReference type="EMBL" id="CEG60714.1"/>
    </source>
</evidence>
<reference evidence="5" key="1">
    <citation type="submission" date="2014-09" db="EMBL/GenBank/DDBJ databases">
        <authorList>
            <person name="Gomez-Valero L."/>
        </authorList>
    </citation>
    <scope>NUCLEOTIDE SEQUENCE [LARGE SCALE GENOMIC DNA]</scope>
    <source>
        <strain evidence="5">ATCC33218</strain>
    </source>
</reference>
<dbReference type="STRING" id="451.B6N58_08530"/>
<protein>
    <submittedName>
        <fullName evidence="4">TPR repeat-containing protein</fullName>
    </submittedName>
</protein>
<dbReference type="InterPro" id="IPR019734">
    <property type="entry name" value="TPR_rpt"/>
</dbReference>
<organism evidence="3 5">
    <name type="scientific">Legionella micdadei</name>
    <name type="common">Tatlockia micdadei</name>
    <dbReference type="NCBI Taxonomy" id="451"/>
    <lineage>
        <taxon>Bacteria</taxon>
        <taxon>Pseudomonadati</taxon>
        <taxon>Pseudomonadota</taxon>
        <taxon>Gammaproteobacteria</taxon>
        <taxon>Legionellales</taxon>
        <taxon>Legionellaceae</taxon>
        <taxon>Legionella</taxon>
    </lineage>
</organism>
<dbReference type="PROSITE" id="PS50005">
    <property type="entry name" value="TPR"/>
    <property type="match status" value="1"/>
</dbReference>
<dbReference type="Pfam" id="PF13424">
    <property type="entry name" value="TPR_12"/>
    <property type="match status" value="3"/>
</dbReference>
<keyword evidence="6" id="KW-1185">Reference proteome</keyword>
<proteinExistence type="predicted"/>
<sequence length="359" mass="40395">MGPEESVLSSARELDSHGRFSEITELAGVDIPICDQPEMDFYLGKSYFALGEFEEAEARLSRSLSALTPGSNLKLYIQAALYLGACFLRMNDYPESIIRLNMAASLFETIPENDKDDELLKFGTQIYFYLAQNLRFENNYEEAIRVLFNALTLCEKSGDQADDRAPILLEIGVNCNLAKKYKQAESLLQAAIELLNDNAEENKYLIADLKQQLGLSLLKQNRVNPAIEAFTNALMVYSESHEAAGENAADIASAQFMLGICYLRQRNHREADKYLQQALAVFSNPNLPFDELKQACAFIKWVAQDERANITLTFQATHNNSSFRKLEKVLEAINRFDIEAGACLDKIDEAYSLEAGRLF</sequence>
<keyword evidence="1" id="KW-0802">TPR repeat</keyword>
<dbReference type="Proteomes" id="UP000182998">
    <property type="component" value="Unassembled WGS sequence"/>
</dbReference>
<dbReference type="SMART" id="SM00028">
    <property type="entry name" value="TPR"/>
    <property type="match status" value="6"/>
</dbReference>
<dbReference type="SUPFAM" id="SSF48452">
    <property type="entry name" value="TPR-like"/>
    <property type="match status" value="2"/>
</dbReference>
<evidence type="ECO:0000256" key="2">
    <source>
        <dbReference type="SAM" id="Coils"/>
    </source>
</evidence>
<accession>A0A098GE03</accession>
<name>A0A098GE03_LEGMI</name>
<dbReference type="PANTHER" id="PTHR46284:SF5">
    <property type="entry name" value="PROTEIN KINESIN LIGHT CHAIN-RELATED 3"/>
    <property type="match status" value="1"/>
</dbReference>
<dbReference type="KEGG" id="tmc:LMI_1407"/>
<keyword evidence="2" id="KW-0175">Coiled coil</keyword>